<accession>A0A5K7S7R9</accession>
<dbReference type="EMBL" id="AP018694">
    <property type="protein sequence ID" value="BBE17576.1"/>
    <property type="molecule type" value="Genomic_DNA"/>
</dbReference>
<dbReference type="Proteomes" id="UP001193389">
    <property type="component" value="Chromosome"/>
</dbReference>
<evidence type="ECO:0000313" key="1">
    <source>
        <dbReference type="EMBL" id="BBE17576.1"/>
    </source>
</evidence>
<protein>
    <submittedName>
        <fullName evidence="1">Uncharacterized protein</fullName>
    </submittedName>
</protein>
<proteinExistence type="predicted"/>
<organism evidence="1 2">
    <name type="scientific">Aquipluma nitroreducens</name>
    <dbReference type="NCBI Taxonomy" id="2010828"/>
    <lineage>
        <taxon>Bacteria</taxon>
        <taxon>Pseudomonadati</taxon>
        <taxon>Bacteroidota</taxon>
        <taxon>Bacteroidia</taxon>
        <taxon>Marinilabiliales</taxon>
        <taxon>Prolixibacteraceae</taxon>
        <taxon>Aquipluma</taxon>
    </lineage>
</organism>
<evidence type="ECO:0000313" key="2">
    <source>
        <dbReference type="Proteomes" id="UP001193389"/>
    </source>
</evidence>
<gene>
    <name evidence="1" type="ORF">AQPE_1732</name>
</gene>
<dbReference type="KEGG" id="anf:AQPE_1732"/>
<name>A0A5K7S7R9_9BACT</name>
<keyword evidence="2" id="KW-1185">Reference proteome</keyword>
<dbReference type="AlphaFoldDB" id="A0A5K7S7R9"/>
<sequence length="62" mass="6980">MCEATFKWHTIGGSYSQERIAGDFRSSRKDGQSEKIHTENHSCRISVAVIKACILFPSFIFG</sequence>
<reference evidence="1" key="1">
    <citation type="journal article" date="2020" name="Int. J. Syst. Evol. Microbiol.">
        <title>Aquipluma nitroreducens gen. nov. sp. nov., a novel facultatively anaerobic bacterium isolated from a freshwater lake.</title>
        <authorList>
            <person name="Watanabe M."/>
            <person name="Kojima H."/>
            <person name="Fukui M."/>
        </authorList>
    </citation>
    <scope>NUCLEOTIDE SEQUENCE</scope>
    <source>
        <strain evidence="1">MeG22</strain>
    </source>
</reference>